<accession>B6K5Z9</accession>
<dbReference type="Proteomes" id="UP000001744">
    <property type="component" value="Unassembled WGS sequence"/>
</dbReference>
<keyword evidence="1" id="KW-0472">Membrane</keyword>
<organism evidence="2 3">
    <name type="scientific">Schizosaccharomyces japonicus (strain yFS275 / FY16936)</name>
    <name type="common">Fission yeast</name>
    <dbReference type="NCBI Taxonomy" id="402676"/>
    <lineage>
        <taxon>Eukaryota</taxon>
        <taxon>Fungi</taxon>
        <taxon>Dikarya</taxon>
        <taxon>Ascomycota</taxon>
        <taxon>Taphrinomycotina</taxon>
        <taxon>Schizosaccharomycetes</taxon>
        <taxon>Schizosaccharomycetales</taxon>
        <taxon>Schizosaccharomycetaceae</taxon>
        <taxon>Schizosaccharomyces</taxon>
    </lineage>
</organism>
<dbReference type="EMBL" id="KE651167">
    <property type="protein sequence ID" value="EEB08953.1"/>
    <property type="molecule type" value="Genomic_DNA"/>
</dbReference>
<protein>
    <submittedName>
        <fullName evidence="2">DUF1776 family protein</fullName>
    </submittedName>
</protein>
<reference evidence="2 3" key="1">
    <citation type="journal article" date="2011" name="Science">
        <title>Comparative functional genomics of the fission yeasts.</title>
        <authorList>
            <person name="Rhind N."/>
            <person name="Chen Z."/>
            <person name="Yassour M."/>
            <person name="Thompson D.A."/>
            <person name="Haas B.J."/>
            <person name="Habib N."/>
            <person name="Wapinski I."/>
            <person name="Roy S."/>
            <person name="Lin M.F."/>
            <person name="Heiman D.I."/>
            <person name="Young S.K."/>
            <person name="Furuya K."/>
            <person name="Guo Y."/>
            <person name="Pidoux A."/>
            <person name="Chen H.M."/>
            <person name="Robbertse B."/>
            <person name="Goldberg J.M."/>
            <person name="Aoki K."/>
            <person name="Bayne E.H."/>
            <person name="Berlin A.M."/>
            <person name="Desjardins C.A."/>
            <person name="Dobbs E."/>
            <person name="Dukaj L."/>
            <person name="Fan L."/>
            <person name="FitzGerald M.G."/>
            <person name="French C."/>
            <person name="Gujja S."/>
            <person name="Hansen K."/>
            <person name="Keifenheim D."/>
            <person name="Levin J.Z."/>
            <person name="Mosher R.A."/>
            <person name="Mueller C.A."/>
            <person name="Pfiffner J."/>
            <person name="Priest M."/>
            <person name="Russ C."/>
            <person name="Smialowska A."/>
            <person name="Swoboda P."/>
            <person name="Sykes S.M."/>
            <person name="Vaughn M."/>
            <person name="Vengrova S."/>
            <person name="Yoder R."/>
            <person name="Zeng Q."/>
            <person name="Allshire R."/>
            <person name="Baulcombe D."/>
            <person name="Birren B.W."/>
            <person name="Brown W."/>
            <person name="Ekwall K."/>
            <person name="Kellis M."/>
            <person name="Leatherwood J."/>
            <person name="Levin H."/>
            <person name="Margalit H."/>
            <person name="Martienssen R."/>
            <person name="Nieduszynski C.A."/>
            <person name="Spatafora J.W."/>
            <person name="Friedman N."/>
            <person name="Dalgaard J.Z."/>
            <person name="Baumann P."/>
            <person name="Niki H."/>
            <person name="Regev A."/>
            <person name="Nusbaum C."/>
        </authorList>
    </citation>
    <scope>NUCLEOTIDE SEQUENCE [LARGE SCALE GENOMIC DNA]</scope>
    <source>
        <strain evidence="3">yFS275 / FY16936</strain>
    </source>
</reference>
<evidence type="ECO:0000313" key="3">
    <source>
        <dbReference type="Proteomes" id="UP000001744"/>
    </source>
</evidence>
<dbReference type="AlphaFoldDB" id="B6K5Z9"/>
<name>B6K5Z9_SCHJY</name>
<keyword evidence="1" id="KW-1133">Transmembrane helix</keyword>
<dbReference type="VEuPathDB" id="FungiDB:SJAG_04124"/>
<feature type="transmembrane region" description="Helical" evidence="1">
    <location>
        <begin position="55"/>
        <end position="72"/>
    </location>
</feature>
<dbReference type="HOGENOM" id="CLU_776491_0_0_1"/>
<dbReference type="JaponicusDB" id="SJAG_04124"/>
<proteinExistence type="predicted"/>
<evidence type="ECO:0000313" key="2">
    <source>
        <dbReference type="EMBL" id="EEB08953.1"/>
    </source>
</evidence>
<dbReference type="RefSeq" id="XP_002175246.1">
    <property type="nucleotide sequence ID" value="XM_002175210.1"/>
</dbReference>
<sequence>MNPERAVADAWNQVKDFGEKTASKLQNLLSQASGRPSTLEKNESGIGSFLHRHKLIVGLGCAAVFWSSVSYYKRYDYARKRRAPLGRNQIRSQVVILSNWNSLSSVVAHDLERRGFAVIVLVKNKEEANAVSLQQRPYIQSLQYDNTVAVNAFARDVQDSASDPSTQLHLRGFVFVPGDGSHSLSIEDTGREVWSTQLAALGDSFSRISVFLPLLKEQKTKVIGLCHGIFGAYNPPYHCLPNIAACSLESFLETLRRETRLPVIALQLGNLNFLDYTEAPSGSPDRNRRVAFRTERLMLNKIYDVILGPYVSSTRYVGCRTFLLVILSKYIPSFLLNWVYNAFYEHRAVPLRIFKRD</sequence>
<dbReference type="InterPro" id="IPR013952">
    <property type="entry name" value="DUF1776_fun"/>
</dbReference>
<dbReference type="OMA" id="SYYKRYD"/>
<gene>
    <name evidence="2" type="ORF">SJAG_04124</name>
</gene>
<dbReference type="GeneID" id="7049295"/>
<dbReference type="Pfam" id="PF08643">
    <property type="entry name" value="DUF1776"/>
    <property type="match status" value="1"/>
</dbReference>
<keyword evidence="1" id="KW-0812">Transmembrane</keyword>
<evidence type="ECO:0000256" key="1">
    <source>
        <dbReference type="SAM" id="Phobius"/>
    </source>
</evidence>
<dbReference type="OrthoDB" id="5308060at2759"/>
<keyword evidence="3" id="KW-1185">Reference proteome</keyword>
<dbReference type="STRING" id="402676.B6K5Z9"/>